<organism evidence="7 8">
    <name type="scientific">Pusillimonas noertemannii</name>
    <dbReference type="NCBI Taxonomy" id="305977"/>
    <lineage>
        <taxon>Bacteria</taxon>
        <taxon>Pseudomonadati</taxon>
        <taxon>Pseudomonadota</taxon>
        <taxon>Betaproteobacteria</taxon>
        <taxon>Burkholderiales</taxon>
        <taxon>Alcaligenaceae</taxon>
        <taxon>Pusillimonas</taxon>
    </lineage>
</organism>
<dbReference type="GO" id="GO:0050660">
    <property type="term" value="F:flavin adenine dinucleotide binding"/>
    <property type="evidence" value="ECO:0007669"/>
    <property type="project" value="TreeGrafter"/>
</dbReference>
<name>A0A2U1CSL5_9BURK</name>
<proteinExistence type="inferred from homology"/>
<dbReference type="GO" id="GO:0000287">
    <property type="term" value="F:magnesium ion binding"/>
    <property type="evidence" value="ECO:0007669"/>
    <property type="project" value="InterPro"/>
</dbReference>
<dbReference type="GO" id="GO:0003984">
    <property type="term" value="F:acetolactate synthase activity"/>
    <property type="evidence" value="ECO:0007669"/>
    <property type="project" value="TreeGrafter"/>
</dbReference>
<evidence type="ECO:0000259" key="6">
    <source>
        <dbReference type="Pfam" id="PF02776"/>
    </source>
</evidence>
<comment type="caution">
    <text evidence="7">The sequence shown here is derived from an EMBL/GenBank/DDBJ whole genome shotgun (WGS) entry which is preliminary data.</text>
</comment>
<gene>
    <name evidence="7" type="ORF">C7440_1236</name>
</gene>
<dbReference type="RefSeq" id="WP_116517804.1">
    <property type="nucleotide sequence ID" value="NZ_JACCEX010000001.1"/>
</dbReference>
<dbReference type="GO" id="GO:0030976">
    <property type="term" value="F:thiamine pyrophosphate binding"/>
    <property type="evidence" value="ECO:0007669"/>
    <property type="project" value="InterPro"/>
</dbReference>
<keyword evidence="2 3" id="KW-0786">Thiamine pyrophosphate</keyword>
<feature type="domain" description="Thiamine pyrophosphate enzyme TPP-binding" evidence="5">
    <location>
        <begin position="386"/>
        <end position="533"/>
    </location>
</feature>
<feature type="domain" description="Thiamine pyrophosphate enzyme N-terminal TPP-binding" evidence="6">
    <location>
        <begin position="1"/>
        <end position="114"/>
    </location>
</feature>
<dbReference type="OrthoDB" id="2254214at2"/>
<keyword evidence="8" id="KW-1185">Reference proteome</keyword>
<dbReference type="AlphaFoldDB" id="A0A2U1CSL5"/>
<dbReference type="SUPFAM" id="SSF52518">
    <property type="entry name" value="Thiamin diphosphate-binding fold (THDP-binding)"/>
    <property type="match status" value="2"/>
</dbReference>
<evidence type="ECO:0000259" key="4">
    <source>
        <dbReference type="Pfam" id="PF00205"/>
    </source>
</evidence>
<dbReference type="InterPro" id="IPR012001">
    <property type="entry name" value="Thiamin_PyroP_enz_TPP-bd_dom"/>
</dbReference>
<dbReference type="STRING" id="1231391.GCA_000308195_02026"/>
<dbReference type="CDD" id="cd07035">
    <property type="entry name" value="TPP_PYR_POX_like"/>
    <property type="match status" value="1"/>
</dbReference>
<evidence type="ECO:0000313" key="8">
    <source>
        <dbReference type="Proteomes" id="UP000246145"/>
    </source>
</evidence>
<dbReference type="InterPro" id="IPR029035">
    <property type="entry name" value="DHS-like_NAD/FAD-binding_dom"/>
</dbReference>
<dbReference type="InterPro" id="IPR029061">
    <property type="entry name" value="THDP-binding"/>
</dbReference>
<dbReference type="GO" id="GO:0009097">
    <property type="term" value="P:isoleucine biosynthetic process"/>
    <property type="evidence" value="ECO:0007669"/>
    <property type="project" value="TreeGrafter"/>
</dbReference>
<accession>A0A2U1CSL5</accession>
<comment type="similarity">
    <text evidence="1 3">Belongs to the TPP enzyme family.</text>
</comment>
<evidence type="ECO:0000256" key="1">
    <source>
        <dbReference type="ARBA" id="ARBA00007812"/>
    </source>
</evidence>
<dbReference type="CDD" id="cd00568">
    <property type="entry name" value="TPP_enzymes"/>
    <property type="match status" value="1"/>
</dbReference>
<reference evidence="7 8" key="1">
    <citation type="submission" date="2018-04" db="EMBL/GenBank/DDBJ databases">
        <title>Genomic Encyclopedia of Type Strains, Phase IV (KMG-IV): sequencing the most valuable type-strain genomes for metagenomic binning, comparative biology and taxonomic classification.</title>
        <authorList>
            <person name="Goeker M."/>
        </authorList>
    </citation>
    <scope>NUCLEOTIDE SEQUENCE [LARGE SCALE GENOMIC DNA]</scope>
    <source>
        <strain evidence="7 8">DSM 10065</strain>
    </source>
</reference>
<dbReference type="InterPro" id="IPR012000">
    <property type="entry name" value="Thiamin_PyroP_enz_cen_dom"/>
</dbReference>
<dbReference type="InterPro" id="IPR011766">
    <property type="entry name" value="TPP_enzyme_TPP-bd"/>
</dbReference>
<dbReference type="PANTHER" id="PTHR18968:SF13">
    <property type="entry name" value="ACETOLACTATE SYNTHASE CATALYTIC SUBUNIT, MITOCHONDRIAL"/>
    <property type="match status" value="1"/>
</dbReference>
<dbReference type="Pfam" id="PF02775">
    <property type="entry name" value="TPP_enzyme_C"/>
    <property type="match status" value="1"/>
</dbReference>
<dbReference type="InterPro" id="IPR045229">
    <property type="entry name" value="TPP_enz"/>
</dbReference>
<protein>
    <submittedName>
        <fullName evidence="7">Thiamine pyrophosphate-dependent acetolactate synthase large subunit-like protein</fullName>
    </submittedName>
</protein>
<dbReference type="EMBL" id="QEKO01000001">
    <property type="protein sequence ID" value="PVY68824.1"/>
    <property type="molecule type" value="Genomic_DNA"/>
</dbReference>
<dbReference type="Pfam" id="PF00205">
    <property type="entry name" value="TPP_enzyme_M"/>
    <property type="match status" value="1"/>
</dbReference>
<dbReference type="SUPFAM" id="SSF52467">
    <property type="entry name" value="DHS-like NAD/FAD-binding domain"/>
    <property type="match status" value="1"/>
</dbReference>
<evidence type="ECO:0000259" key="5">
    <source>
        <dbReference type="Pfam" id="PF02775"/>
    </source>
</evidence>
<sequence length="549" mass="58131">MKVYEAIARGLSDLGCTELFGVLGDGCVYVIDSFRRDCNGRYVPAVHEGSAVLMAQGWARVAGKVGVAAVTHGPGLTNTITALVEGAKAGTSMVLLVGDTPVTDREHAQNVDQRALVAATGAGFEPLRSPETVAEDLARAFYRAHVEHRPIVFNMPVEFQWKEVEYQKPYLRLPETRSAIASSTDMDDAIGIIASSRLPVVIAGRGVDSPEAEAAVLRFAQRIEAPVATSVRGKGLFNDDPFHLGLSGTVSHDVATDVIGRADCLIVFGASLNKYTSAERGLTRNKRIIQINPLASELGRCTPVTVGLVGDPGLTADAMVKWLDEAEIPGSGARNDDLLQQLNTYHQNAQKKLVRSTPAGTVDLYELAFAVDQALPKDRVFVTGSGRFMFAFWSVISVPNPRSYVDGNGFSSIGIGEATAMGAAVAAADRPTLLVTGDGGFMLSGLSELATAVAEELDLVVVVANDGSYGAEHIALTMHDMDPEISLLPSRDFARIAEAFGCKGLTVTSSAELQAAMAAVAAHDRKRPLVIDVKIDPASVYGGTAIARP</sequence>
<dbReference type="GO" id="GO:0005948">
    <property type="term" value="C:acetolactate synthase complex"/>
    <property type="evidence" value="ECO:0007669"/>
    <property type="project" value="TreeGrafter"/>
</dbReference>
<dbReference type="GO" id="GO:0009099">
    <property type="term" value="P:L-valine biosynthetic process"/>
    <property type="evidence" value="ECO:0007669"/>
    <property type="project" value="TreeGrafter"/>
</dbReference>
<evidence type="ECO:0000313" key="7">
    <source>
        <dbReference type="EMBL" id="PVY68824.1"/>
    </source>
</evidence>
<dbReference type="Pfam" id="PF02776">
    <property type="entry name" value="TPP_enzyme_N"/>
    <property type="match status" value="1"/>
</dbReference>
<dbReference type="Gene3D" id="3.40.50.1220">
    <property type="entry name" value="TPP-binding domain"/>
    <property type="match status" value="1"/>
</dbReference>
<dbReference type="Proteomes" id="UP000246145">
    <property type="component" value="Unassembled WGS sequence"/>
</dbReference>
<evidence type="ECO:0000256" key="3">
    <source>
        <dbReference type="RuleBase" id="RU362132"/>
    </source>
</evidence>
<feature type="domain" description="Thiamine pyrophosphate enzyme central" evidence="4">
    <location>
        <begin position="187"/>
        <end position="318"/>
    </location>
</feature>
<dbReference type="Gene3D" id="3.40.50.970">
    <property type="match status" value="2"/>
</dbReference>
<dbReference type="PANTHER" id="PTHR18968">
    <property type="entry name" value="THIAMINE PYROPHOSPHATE ENZYMES"/>
    <property type="match status" value="1"/>
</dbReference>
<evidence type="ECO:0000256" key="2">
    <source>
        <dbReference type="ARBA" id="ARBA00023052"/>
    </source>
</evidence>